<name>A0AAU9D0M9_9BACT</name>
<dbReference type="Proteomes" id="UP001348817">
    <property type="component" value="Chromosome"/>
</dbReference>
<organism evidence="2 3">
    <name type="scientific">Fulvitalea axinellae</name>
    <dbReference type="NCBI Taxonomy" id="1182444"/>
    <lineage>
        <taxon>Bacteria</taxon>
        <taxon>Pseudomonadati</taxon>
        <taxon>Bacteroidota</taxon>
        <taxon>Cytophagia</taxon>
        <taxon>Cytophagales</taxon>
        <taxon>Persicobacteraceae</taxon>
        <taxon>Fulvitalea</taxon>
    </lineage>
</organism>
<keyword evidence="1" id="KW-0812">Transmembrane</keyword>
<evidence type="ECO:0000256" key="1">
    <source>
        <dbReference type="SAM" id="Phobius"/>
    </source>
</evidence>
<dbReference type="AlphaFoldDB" id="A0AAU9D0M9"/>
<dbReference type="EMBL" id="AP025314">
    <property type="protein sequence ID" value="BDD11227.1"/>
    <property type="molecule type" value="Genomic_DNA"/>
</dbReference>
<protein>
    <submittedName>
        <fullName evidence="2">Uncharacterized protein</fullName>
    </submittedName>
</protein>
<sequence length="96" mass="11260">MLREVYLRRLLSVLRTMTSALLFLLLTAALALLFRERRFDEALVIGWPFPFYEQFLSKEGFLHHASFPKGLLLDYVLALVCTLGLRYVKRRRGRKG</sequence>
<proteinExistence type="predicted"/>
<keyword evidence="1" id="KW-0472">Membrane</keyword>
<feature type="transmembrane region" description="Helical" evidence="1">
    <location>
        <begin position="70"/>
        <end position="88"/>
    </location>
</feature>
<keyword evidence="3" id="KW-1185">Reference proteome</keyword>
<evidence type="ECO:0000313" key="2">
    <source>
        <dbReference type="EMBL" id="BDD11227.1"/>
    </source>
</evidence>
<keyword evidence="1" id="KW-1133">Transmembrane helix</keyword>
<reference evidence="2 3" key="1">
    <citation type="submission" date="2021-12" db="EMBL/GenBank/DDBJ databases">
        <title>Genome sequencing of bacteria with rrn-lacking chromosome and rrn-plasmid.</title>
        <authorList>
            <person name="Anda M."/>
            <person name="Iwasaki W."/>
        </authorList>
    </citation>
    <scope>NUCLEOTIDE SEQUENCE [LARGE SCALE GENOMIC DNA]</scope>
    <source>
        <strain evidence="2 3">DSM 100852</strain>
    </source>
</reference>
<evidence type="ECO:0000313" key="3">
    <source>
        <dbReference type="Proteomes" id="UP001348817"/>
    </source>
</evidence>
<gene>
    <name evidence="2" type="ORF">FUAX_36590</name>
</gene>
<accession>A0AAU9D0M9</accession>
<dbReference type="KEGG" id="fax:FUAX_36590"/>